<reference evidence="4 5" key="1">
    <citation type="submission" date="2016-10" db="EMBL/GenBank/DDBJ databases">
        <authorList>
            <person name="de Groot N.N."/>
        </authorList>
    </citation>
    <scope>NUCLEOTIDE SEQUENCE [LARGE SCALE GENOMIC DNA]</scope>
    <source>
        <strain evidence="4 5">DSM 21650</strain>
    </source>
</reference>
<dbReference type="PANTHER" id="PTHR11575">
    <property type="entry name" value="5'-NUCLEOTIDASE-RELATED"/>
    <property type="match status" value="1"/>
</dbReference>
<dbReference type="Gene3D" id="3.90.780.10">
    <property type="entry name" value="5'-Nucleotidase, C-terminal domain"/>
    <property type="match status" value="1"/>
</dbReference>
<dbReference type="STRING" id="415015.SAMN05660462_00612"/>
<dbReference type="Pfam" id="PF01476">
    <property type="entry name" value="LysM"/>
    <property type="match status" value="1"/>
</dbReference>
<dbReference type="AlphaFoldDB" id="A0A1H3LSR9"/>
<organism evidence="4 5">
    <name type="scientific">Proteiniborus ethanoligenes</name>
    <dbReference type="NCBI Taxonomy" id="415015"/>
    <lineage>
        <taxon>Bacteria</taxon>
        <taxon>Bacillati</taxon>
        <taxon>Bacillota</taxon>
        <taxon>Clostridia</taxon>
        <taxon>Eubacteriales</taxon>
        <taxon>Proteiniborus</taxon>
    </lineage>
</organism>
<protein>
    <submittedName>
        <fullName evidence="4">5'-nucleotidase</fullName>
    </submittedName>
</protein>
<keyword evidence="5" id="KW-1185">Reference proteome</keyword>
<dbReference type="GO" id="GO:0009166">
    <property type="term" value="P:nucleotide catabolic process"/>
    <property type="evidence" value="ECO:0007669"/>
    <property type="project" value="InterPro"/>
</dbReference>
<dbReference type="InterPro" id="IPR036779">
    <property type="entry name" value="LysM_dom_sf"/>
</dbReference>
<dbReference type="EMBL" id="FNQE01000004">
    <property type="protein sequence ID" value="SDY67028.1"/>
    <property type="molecule type" value="Genomic_DNA"/>
</dbReference>
<dbReference type="RefSeq" id="WP_091727037.1">
    <property type="nucleotide sequence ID" value="NZ_FNQE01000004.1"/>
</dbReference>
<keyword evidence="2" id="KW-0378">Hydrolase</keyword>
<dbReference type="GO" id="GO:0046872">
    <property type="term" value="F:metal ion binding"/>
    <property type="evidence" value="ECO:0007669"/>
    <property type="project" value="InterPro"/>
</dbReference>
<dbReference type="Pfam" id="PF02872">
    <property type="entry name" value="5_nucleotid_C"/>
    <property type="match status" value="1"/>
</dbReference>
<dbReference type="GO" id="GO:0030288">
    <property type="term" value="C:outer membrane-bounded periplasmic space"/>
    <property type="evidence" value="ECO:0007669"/>
    <property type="project" value="TreeGrafter"/>
</dbReference>
<dbReference type="GO" id="GO:0016788">
    <property type="term" value="F:hydrolase activity, acting on ester bonds"/>
    <property type="evidence" value="ECO:0007669"/>
    <property type="project" value="InterPro"/>
</dbReference>
<proteinExistence type="inferred from homology"/>
<evidence type="ECO:0000259" key="3">
    <source>
        <dbReference type="PROSITE" id="PS51782"/>
    </source>
</evidence>
<dbReference type="PROSITE" id="PS00785">
    <property type="entry name" value="5_NUCLEOTIDASE_1"/>
    <property type="match status" value="1"/>
</dbReference>
<dbReference type="PRINTS" id="PR01607">
    <property type="entry name" value="APYRASEFAMLY"/>
</dbReference>
<dbReference type="Proteomes" id="UP000198625">
    <property type="component" value="Unassembled WGS sequence"/>
</dbReference>
<evidence type="ECO:0000256" key="1">
    <source>
        <dbReference type="ARBA" id="ARBA00022729"/>
    </source>
</evidence>
<dbReference type="Gene3D" id="3.10.350.10">
    <property type="entry name" value="LysM domain"/>
    <property type="match status" value="1"/>
</dbReference>
<evidence type="ECO:0000313" key="5">
    <source>
        <dbReference type="Proteomes" id="UP000198625"/>
    </source>
</evidence>
<dbReference type="PROSITE" id="PS51782">
    <property type="entry name" value="LYSM"/>
    <property type="match status" value="1"/>
</dbReference>
<evidence type="ECO:0000313" key="4">
    <source>
        <dbReference type="EMBL" id="SDY67028.1"/>
    </source>
</evidence>
<dbReference type="OrthoDB" id="9800780at2"/>
<dbReference type="Pfam" id="PF00149">
    <property type="entry name" value="Metallophos"/>
    <property type="match status" value="1"/>
</dbReference>
<feature type="domain" description="LysM" evidence="3">
    <location>
        <begin position="535"/>
        <end position="579"/>
    </location>
</feature>
<dbReference type="SUPFAM" id="SSF56300">
    <property type="entry name" value="Metallo-dependent phosphatases"/>
    <property type="match status" value="1"/>
</dbReference>
<dbReference type="InterPro" id="IPR036907">
    <property type="entry name" value="5'-Nucleotdase_C_sf"/>
</dbReference>
<dbReference type="GO" id="GO:0000166">
    <property type="term" value="F:nucleotide binding"/>
    <property type="evidence" value="ECO:0007669"/>
    <property type="project" value="UniProtKB-KW"/>
</dbReference>
<keyword evidence="1" id="KW-0732">Signal</keyword>
<accession>A0A1H3LSR9</accession>
<dbReference type="InterPro" id="IPR006146">
    <property type="entry name" value="5'-Nucleotdase_CS"/>
</dbReference>
<comment type="similarity">
    <text evidence="2">Belongs to the 5'-nucleotidase family.</text>
</comment>
<dbReference type="PANTHER" id="PTHR11575:SF24">
    <property type="entry name" value="5'-NUCLEOTIDASE"/>
    <property type="match status" value="1"/>
</dbReference>
<dbReference type="SMART" id="SM00257">
    <property type="entry name" value="LysM"/>
    <property type="match status" value="1"/>
</dbReference>
<dbReference type="SUPFAM" id="SSF54106">
    <property type="entry name" value="LysM domain"/>
    <property type="match status" value="1"/>
</dbReference>
<keyword evidence="2" id="KW-0547">Nucleotide-binding</keyword>
<dbReference type="InterPro" id="IPR018392">
    <property type="entry name" value="LysM"/>
</dbReference>
<dbReference type="CDD" id="cd00118">
    <property type="entry name" value="LysM"/>
    <property type="match status" value="1"/>
</dbReference>
<dbReference type="InterPro" id="IPR008334">
    <property type="entry name" value="5'-Nucleotdase_C"/>
</dbReference>
<evidence type="ECO:0000256" key="2">
    <source>
        <dbReference type="RuleBase" id="RU362119"/>
    </source>
</evidence>
<dbReference type="InterPro" id="IPR029052">
    <property type="entry name" value="Metallo-depent_PP-like"/>
</dbReference>
<gene>
    <name evidence="4" type="ORF">SAMN05660462_00612</name>
</gene>
<sequence length="580" mass="62232">MNFKKTRILSLIVTLSMVLGLVFAPIVGVYAEENTIEITIVHTNDTHSRVEAGIGFAKIAAKVKELKEANPNTLLVDAGDTLHGQSFATISKGESIVKVMNAMGYDVMTPGNHDFNYGQDRLLELKELMEFPLIAANVIKTDGSPLLEPFVIKEVGGLKIGIFGLATPETTVKTNPKNVIGLTFKDPVESAKEMVAKLKEEKVDAIIALAHLGIDEESVDTAYKVRDNVEGIDLIIDGHSHTHLDKIDNEEKATKIVQTGEYNNNLGIINLTFKDGKLESIEPTLFSLEAAAELEADADVAALIAEVKKGNEEITSVVVGKTDVVLVGERNNVRGGETNLSNLITAAMLSASEADMAITNGGGIRASIEAGDITMGDIITVLPFGNYVIVKEYTGAQILAALEHGTASYPAAAGSFAQVAGATFTLDLNAEAGSRVKDVKIGGEPLDLGKTYKVATNDFMAAGGDGYEMFKEGALVVELPGLDEILIEYVKELDSIPATANPRMTVIEKEVVEEPTPEPTPTPVEEPKVEVPAGQKYTVKAGDVLWRIAKQFGLAWEKLAEFNSLKNPHLIFPGQEILIP</sequence>
<dbReference type="SUPFAM" id="SSF55816">
    <property type="entry name" value="5'-nucleotidase (syn. UDP-sugar hydrolase), C-terminal domain"/>
    <property type="match status" value="1"/>
</dbReference>
<dbReference type="InterPro" id="IPR006179">
    <property type="entry name" value="5_nucleotidase/apyrase"/>
</dbReference>
<dbReference type="Gene3D" id="3.60.21.10">
    <property type="match status" value="1"/>
</dbReference>
<name>A0A1H3LSR9_9FIRM</name>
<dbReference type="InterPro" id="IPR004843">
    <property type="entry name" value="Calcineurin-like_PHP"/>
</dbReference>